<dbReference type="InterPro" id="IPR041588">
    <property type="entry name" value="Integrase_H2C2"/>
</dbReference>
<dbReference type="CDD" id="cd01647">
    <property type="entry name" value="RT_LTR"/>
    <property type="match status" value="1"/>
</dbReference>
<dbReference type="InterPro" id="IPR050951">
    <property type="entry name" value="Retrovirus_Pol_polyprotein"/>
</dbReference>
<dbReference type="Pfam" id="PF17919">
    <property type="entry name" value="RT_RNaseH_2"/>
    <property type="match status" value="1"/>
</dbReference>
<evidence type="ECO:0000313" key="5">
    <source>
        <dbReference type="Proteomes" id="UP000007110"/>
    </source>
</evidence>
<dbReference type="InterPro" id="IPR000477">
    <property type="entry name" value="RT_dom"/>
</dbReference>
<dbReference type="Pfam" id="PF17921">
    <property type="entry name" value="Integrase_H2C2"/>
    <property type="match status" value="1"/>
</dbReference>
<dbReference type="PROSITE" id="PS50994">
    <property type="entry name" value="INTEGRASE"/>
    <property type="match status" value="1"/>
</dbReference>
<dbReference type="FunFam" id="3.10.20.370:FF:000001">
    <property type="entry name" value="Retrovirus-related Pol polyprotein from transposon 17.6-like protein"/>
    <property type="match status" value="1"/>
</dbReference>
<feature type="domain" description="Integrase catalytic" evidence="3">
    <location>
        <begin position="1017"/>
        <end position="1187"/>
    </location>
</feature>
<dbReference type="SUPFAM" id="SSF56672">
    <property type="entry name" value="DNA/RNA polymerases"/>
    <property type="match status" value="1"/>
</dbReference>
<feature type="compositionally biased region" description="Polar residues" evidence="1">
    <location>
        <begin position="1284"/>
        <end position="1311"/>
    </location>
</feature>
<feature type="compositionally biased region" description="Basic and acidic residues" evidence="1">
    <location>
        <begin position="1224"/>
        <end position="1242"/>
    </location>
</feature>
<proteinExistence type="predicted"/>
<dbReference type="FunFam" id="3.10.10.10:FF:000003">
    <property type="entry name" value="Retrovirus-related Pol polyprotein from transposon 297-like Protein"/>
    <property type="match status" value="1"/>
</dbReference>
<dbReference type="PANTHER" id="PTHR37984:SF7">
    <property type="entry name" value="INTEGRASE CATALYTIC DOMAIN-CONTAINING PROTEIN"/>
    <property type="match status" value="1"/>
</dbReference>
<dbReference type="KEGG" id="spu:105437507"/>
<dbReference type="InterPro" id="IPR043128">
    <property type="entry name" value="Rev_trsase/Diguanyl_cyclase"/>
</dbReference>
<dbReference type="FunFam" id="1.10.340.70:FF:000003">
    <property type="entry name" value="Protein CBG25708"/>
    <property type="match status" value="1"/>
</dbReference>
<evidence type="ECO:0000259" key="3">
    <source>
        <dbReference type="PROSITE" id="PS50994"/>
    </source>
</evidence>
<dbReference type="InParanoid" id="A0A7M7HJF8"/>
<dbReference type="OMA" id="HVEFAGP"/>
<keyword evidence="5" id="KW-1185">Reference proteome</keyword>
<dbReference type="Pfam" id="PF00078">
    <property type="entry name" value="RVT_1"/>
    <property type="match status" value="1"/>
</dbReference>
<dbReference type="Gene3D" id="3.10.10.10">
    <property type="entry name" value="HIV Type 1 Reverse Transcriptase, subunit A, domain 1"/>
    <property type="match status" value="1"/>
</dbReference>
<dbReference type="SUPFAM" id="SSF53098">
    <property type="entry name" value="Ribonuclease H-like"/>
    <property type="match status" value="1"/>
</dbReference>
<dbReference type="PROSITE" id="PS50878">
    <property type="entry name" value="RT_POL"/>
    <property type="match status" value="1"/>
</dbReference>
<name>A0A7M7HJF8_STRPU</name>
<dbReference type="Gene3D" id="1.10.340.70">
    <property type="match status" value="1"/>
</dbReference>
<dbReference type="InterPro" id="IPR043502">
    <property type="entry name" value="DNA/RNA_pol_sf"/>
</dbReference>
<dbReference type="Gene3D" id="3.10.20.370">
    <property type="match status" value="1"/>
</dbReference>
<feature type="compositionally biased region" description="Basic and acidic residues" evidence="1">
    <location>
        <begin position="1260"/>
        <end position="1283"/>
    </location>
</feature>
<dbReference type="OrthoDB" id="5966756at2759"/>
<dbReference type="GeneID" id="105437507"/>
<dbReference type="FunFam" id="3.30.420.10:FF:000215">
    <property type="entry name" value="Polyprotein of viral origin, putative"/>
    <property type="match status" value="1"/>
</dbReference>
<dbReference type="EnsemblMetazoa" id="XM_011664165">
    <property type="protein sequence ID" value="XP_011662467"/>
    <property type="gene ID" value="LOC105437507"/>
</dbReference>
<dbReference type="Gene3D" id="3.30.420.10">
    <property type="entry name" value="Ribonuclease H-like superfamily/Ribonuclease H"/>
    <property type="match status" value="1"/>
</dbReference>
<dbReference type="Pfam" id="PF00665">
    <property type="entry name" value="rve"/>
    <property type="match status" value="1"/>
</dbReference>
<accession>A0A7M7HJF8</accession>
<feature type="domain" description="Reverse transcriptase" evidence="2">
    <location>
        <begin position="480"/>
        <end position="657"/>
    </location>
</feature>
<dbReference type="CDD" id="cd05481">
    <property type="entry name" value="retropepsin_like_LTR_1"/>
    <property type="match status" value="1"/>
</dbReference>
<evidence type="ECO:0000313" key="4">
    <source>
        <dbReference type="EnsemblMetazoa" id="XP_011662467"/>
    </source>
</evidence>
<dbReference type="InterPro" id="IPR036397">
    <property type="entry name" value="RNaseH_sf"/>
</dbReference>
<feature type="region of interest" description="Disordered" evidence="1">
    <location>
        <begin position="241"/>
        <end position="277"/>
    </location>
</feature>
<protein>
    <recommendedName>
        <fullName evidence="6">Endonuclease</fullName>
    </recommendedName>
</protein>
<dbReference type="FunFam" id="3.30.70.270:FF:000023">
    <property type="entry name" value="Pol"/>
    <property type="match status" value="1"/>
</dbReference>
<dbReference type="InterPro" id="IPR012337">
    <property type="entry name" value="RNaseH-like_sf"/>
</dbReference>
<reference evidence="4" key="2">
    <citation type="submission" date="2021-01" db="UniProtKB">
        <authorList>
            <consortium name="EnsemblMetazoa"/>
        </authorList>
    </citation>
    <scope>IDENTIFICATION</scope>
</reference>
<feature type="region of interest" description="Disordered" evidence="1">
    <location>
        <begin position="1201"/>
        <end position="1322"/>
    </location>
</feature>
<dbReference type="GO" id="GO:0015074">
    <property type="term" value="P:DNA integration"/>
    <property type="evidence" value="ECO:0007669"/>
    <property type="project" value="InterPro"/>
</dbReference>
<dbReference type="GO" id="GO:0003676">
    <property type="term" value="F:nucleic acid binding"/>
    <property type="evidence" value="ECO:0007669"/>
    <property type="project" value="InterPro"/>
</dbReference>
<reference evidence="5" key="1">
    <citation type="submission" date="2015-02" db="EMBL/GenBank/DDBJ databases">
        <title>Genome sequencing for Strongylocentrotus purpuratus.</title>
        <authorList>
            <person name="Murali S."/>
            <person name="Liu Y."/>
            <person name="Vee V."/>
            <person name="English A."/>
            <person name="Wang M."/>
            <person name="Skinner E."/>
            <person name="Han Y."/>
            <person name="Muzny D.M."/>
            <person name="Worley K.C."/>
            <person name="Gibbs R.A."/>
        </authorList>
    </citation>
    <scope>NUCLEOTIDE SEQUENCE</scope>
</reference>
<sequence length="1322" mass="152236">MGEMTGINPPCMDWASKDLPTEFRNFQYYCELIFSGPLNKKSDQEKCTYILLWLGQEGIRIHKSWGKDFKTPAEVFEAFIKHFEPKTNFRLARFQLQKLAQEPAEAIDDFMARCKIQAQKCKFADIELEGRLIEQIVIGTSSKKVQQTLLAKDEKLTLNTALDIARTQEATEADMKLLHGQAVNVDMTKQHIQRKKQCSFCGLNHPPRKCPAYGTKCRNCDKMNHWEKCCRLKKQEQESKQQWQRKQEATKTYPKRSQAQRSKRLHEMKEEEETEETDDMRFETICVDQIRKNEAFAVIGVEIGRGPATLKAKVDTGSEGNILPLRIYQKMYPDRVDSNGEPITGKLRKSPITITGYGEKSVIPQVGLHTLSCNHQDRQANGEFFVVKTQRPAILGLELCLDLGLVVLNCSLMESHDSPIKDREHLKTLYPDRFDGIGKFDGKYHIVIDKDAAPVIHAVRRCPIGIKDDIKKELDEMESLEVIESVTKPTDWVSSLAYTQKPNGRWRICLDPKDLNKAIKRSHMPMPTIEEVRHQFEGATVFSTLDARHGYWAIQLDEESSHLTTFNSPFGRYRFKRLPFGLCVSQDVFQQRMNQILEKCPGVIGMADDIAVVGKTAVEHDANLHNLMRVAKEHGLVLNWNKCHIKQDRVRFYGLVFSKDGVQPDPQKTAAISALNAPQNVTELREFLGIVTYMSPFIPRLASLTAPLRELVKKDVIYSWTESHQKVFETIKDMICKETTLAYFDPKKPVVLEVDASMKGVGAALTQEGRPIAFASKSLTDTEQRYANIEREMLAVVYACEKFHTFVFGRSFTILSDHKPLEMITLKNLGAAPPRLQRLLLRLQGYDMTVKYKPGKEMLLSDAMSRLNPLPPESPEMHMKVDFVMFSDKKLLEIRTATSEDCELCILRDVILEGWPEERRKLDKSLNKYWPYRDEMSIEDGIILKGSRIVIPKCLTKEYLNKLHEGHQGIIKCQLRAKSCIFWNGINQEIEMMVRKCSVCQEYGNSLPSETLQPHEIPVRPWQFVTTDLFTLDGREYLLVADVYSKYPIVKQLPQQATSSAVIRLLKEIFSEQGTPERLMSDNGPQYNSAIFVEFARDWNFQHVTSSPRYPQSNGFIERQVQTVKNTMKKAKRDNIGVNKALQCLRASPLDSHLPSPAELLLGRKIQTDIPTRIRNQSPQKDDIYQRLQTRQDDQKKYFDDKHATNLPPLHKGQEVRIQNQETGRWDRGKITNRRPEPRSYEVETSSGYTLRRNRRHIKPTQERDSMEQNHQHASDRHNDVHDQQNAQTEQTQSKPDTPSNHHQPYTTRSGRTIKKPERYDM</sequence>
<dbReference type="CDD" id="cd09274">
    <property type="entry name" value="RNase_HI_RT_Ty3"/>
    <property type="match status" value="1"/>
</dbReference>
<evidence type="ECO:0000256" key="1">
    <source>
        <dbReference type="SAM" id="MobiDB-lite"/>
    </source>
</evidence>
<dbReference type="InterPro" id="IPR041577">
    <property type="entry name" value="RT_RNaseH_2"/>
</dbReference>
<organism evidence="4 5">
    <name type="scientific">Strongylocentrotus purpuratus</name>
    <name type="common">Purple sea urchin</name>
    <dbReference type="NCBI Taxonomy" id="7668"/>
    <lineage>
        <taxon>Eukaryota</taxon>
        <taxon>Metazoa</taxon>
        <taxon>Echinodermata</taxon>
        <taxon>Eleutherozoa</taxon>
        <taxon>Echinozoa</taxon>
        <taxon>Echinoidea</taxon>
        <taxon>Euechinoidea</taxon>
        <taxon>Echinacea</taxon>
        <taxon>Camarodonta</taxon>
        <taxon>Echinidea</taxon>
        <taxon>Strongylocentrotidae</taxon>
        <taxon>Strongylocentrotus</taxon>
    </lineage>
</organism>
<dbReference type="InterPro" id="IPR001584">
    <property type="entry name" value="Integrase_cat-core"/>
</dbReference>
<dbReference type="PANTHER" id="PTHR37984">
    <property type="entry name" value="PROTEIN CBG26694"/>
    <property type="match status" value="1"/>
</dbReference>
<evidence type="ECO:0000259" key="2">
    <source>
        <dbReference type="PROSITE" id="PS50878"/>
    </source>
</evidence>
<evidence type="ECO:0008006" key="6">
    <source>
        <dbReference type="Google" id="ProtNLM"/>
    </source>
</evidence>
<dbReference type="RefSeq" id="XP_011662467.2">
    <property type="nucleotide sequence ID" value="XM_011664165.2"/>
</dbReference>
<dbReference type="Proteomes" id="UP000007110">
    <property type="component" value="Unassembled WGS sequence"/>
</dbReference>
<dbReference type="Gene3D" id="3.30.70.270">
    <property type="match status" value="2"/>
</dbReference>